<evidence type="ECO:0000313" key="12">
    <source>
        <dbReference type="Proteomes" id="UP000694620"/>
    </source>
</evidence>
<feature type="transmembrane region" description="Helical" evidence="10">
    <location>
        <begin position="548"/>
        <end position="571"/>
    </location>
</feature>
<keyword evidence="12" id="KW-1185">Reference proteome</keyword>
<gene>
    <name evidence="11" type="primary">LOC114654395</name>
</gene>
<dbReference type="GO" id="GO:0016020">
    <property type="term" value="C:membrane"/>
    <property type="evidence" value="ECO:0007669"/>
    <property type="project" value="UniProtKB-SubCell"/>
</dbReference>
<dbReference type="SUPFAM" id="SSF53756">
    <property type="entry name" value="UDP-Glycosyltransferase/glycogen phosphorylase"/>
    <property type="match status" value="1"/>
</dbReference>
<dbReference type="EC" id="2.4.1.17" evidence="3"/>
<keyword evidence="6 10" id="KW-0812">Transmembrane</keyword>
<comment type="subcellular location">
    <subcellularLocation>
        <location evidence="1">Membrane</location>
    </subcellularLocation>
</comment>
<name>A0A8C4T3T1_ERPCA</name>
<dbReference type="CDD" id="cd03784">
    <property type="entry name" value="GT1_Gtf-like"/>
    <property type="match status" value="1"/>
</dbReference>
<dbReference type="InterPro" id="IPR002213">
    <property type="entry name" value="UDP_glucos_trans"/>
</dbReference>
<evidence type="ECO:0000256" key="3">
    <source>
        <dbReference type="ARBA" id="ARBA00012544"/>
    </source>
</evidence>
<organism evidence="11 12">
    <name type="scientific">Erpetoichthys calabaricus</name>
    <name type="common">Rope fish</name>
    <name type="synonym">Calamoichthys calabaricus</name>
    <dbReference type="NCBI Taxonomy" id="27687"/>
    <lineage>
        <taxon>Eukaryota</taxon>
        <taxon>Metazoa</taxon>
        <taxon>Chordata</taxon>
        <taxon>Craniata</taxon>
        <taxon>Vertebrata</taxon>
        <taxon>Euteleostomi</taxon>
        <taxon>Actinopterygii</taxon>
        <taxon>Polypteriformes</taxon>
        <taxon>Polypteridae</taxon>
        <taxon>Erpetoichthys</taxon>
    </lineage>
</organism>
<evidence type="ECO:0000256" key="8">
    <source>
        <dbReference type="ARBA" id="ARBA00023136"/>
    </source>
</evidence>
<dbReference type="PANTHER" id="PTHR48043:SF140">
    <property type="entry name" value="UDP-GLUCURONOSYLTRANSFERASE 2A1"/>
    <property type="match status" value="1"/>
</dbReference>
<evidence type="ECO:0000256" key="10">
    <source>
        <dbReference type="SAM" id="Phobius"/>
    </source>
</evidence>
<keyword evidence="4 9" id="KW-0328">Glycosyltransferase</keyword>
<dbReference type="AlphaFoldDB" id="A0A8C4T3T1"/>
<evidence type="ECO:0000256" key="2">
    <source>
        <dbReference type="ARBA" id="ARBA00009995"/>
    </source>
</evidence>
<dbReference type="Gene3D" id="3.40.50.2000">
    <property type="entry name" value="Glycogen Phosphorylase B"/>
    <property type="match status" value="2"/>
</dbReference>
<dbReference type="Ensembl" id="ENSECRT00000025809.1">
    <property type="protein sequence ID" value="ENSECRP00000025268.1"/>
    <property type="gene ID" value="ENSECRG00000017051.1"/>
</dbReference>
<evidence type="ECO:0000256" key="1">
    <source>
        <dbReference type="ARBA" id="ARBA00004370"/>
    </source>
</evidence>
<evidence type="ECO:0000313" key="11">
    <source>
        <dbReference type="Ensembl" id="ENSECRP00000025268.1"/>
    </source>
</evidence>
<protein>
    <recommendedName>
        <fullName evidence="3">glucuronosyltransferase</fullName>
        <ecNumber evidence="3">2.4.1.17</ecNumber>
    </recommendedName>
</protein>
<comment type="similarity">
    <text evidence="2 9">Belongs to the UDP-glycosyltransferase family.</text>
</comment>
<dbReference type="GO" id="GO:0015020">
    <property type="term" value="F:glucuronosyltransferase activity"/>
    <property type="evidence" value="ECO:0007669"/>
    <property type="project" value="UniProtKB-EC"/>
</dbReference>
<proteinExistence type="inferred from homology"/>
<keyword evidence="5 9" id="KW-0808">Transferase</keyword>
<sequence length="585" mass="66543">MRRRLKSVPYPRTLSYQCRNRDSANIKSLMRTAELQSQAIKLQRAVAAPRLPVMTPARLSLTTLLVLLACGSQLVTAGKVLIWPGDYSHWISLQAVTESLVARGHAVTVLVHSATKFVKHQESAGYDVEVFDVSFTSQEVDGLLEQMMSLNVYEYPSLSYWQLLSRTSGIMHNFTALHKRVCDGLFRNRALLDKLRASRFDVLLSDPVFFCSELVAVKFGIPFIYTLRFSMAYTIERQCGQMPAPPSFVPAVPTLYTDKMSFLQRSVNFFSFMAQDVLFTTMGSWNWNAYYSDMLGRPTSLCEMMGKAEIWLIRTYWDFEFPRPYLPNFQFVGGLHCRPAKALPEDMEEFAQSSGDHGIVVLTFGSMIKNLTREKANLIASALGQIPQKVLWRYSGETPETLAPNTRLYNWIPQNDLLGHPKTRAFITHGGTNGIYEAIYHGIPMVGIPMFGDQPDNMVHMKAKGAAVVVNFNTMTSQDLVDALNTVINNPTYKESAMKLSRIHHDQPVKPLDTAVFWIEFVMRHKGAKHLRPAAHNLTWYQYHCLDVIAFLLVCILTSMIITYKCCIFSFRKCFKRSLKKSKRE</sequence>
<evidence type="ECO:0000256" key="4">
    <source>
        <dbReference type="ARBA" id="ARBA00022676"/>
    </source>
</evidence>
<dbReference type="Proteomes" id="UP000694620">
    <property type="component" value="Chromosome 7"/>
</dbReference>
<dbReference type="InterPro" id="IPR050271">
    <property type="entry name" value="UDP-glycosyltransferase"/>
</dbReference>
<evidence type="ECO:0000256" key="7">
    <source>
        <dbReference type="ARBA" id="ARBA00022989"/>
    </source>
</evidence>
<dbReference type="InterPro" id="IPR035595">
    <property type="entry name" value="UDP_glycos_trans_CS"/>
</dbReference>
<evidence type="ECO:0000256" key="9">
    <source>
        <dbReference type="RuleBase" id="RU003718"/>
    </source>
</evidence>
<evidence type="ECO:0000256" key="6">
    <source>
        <dbReference type="ARBA" id="ARBA00022692"/>
    </source>
</evidence>
<accession>A0A8C4T3T1</accession>
<reference evidence="11" key="3">
    <citation type="submission" date="2025-09" db="UniProtKB">
        <authorList>
            <consortium name="Ensembl"/>
        </authorList>
    </citation>
    <scope>IDENTIFICATION</scope>
</reference>
<reference evidence="11" key="2">
    <citation type="submission" date="2025-08" db="UniProtKB">
        <authorList>
            <consortium name="Ensembl"/>
        </authorList>
    </citation>
    <scope>IDENTIFICATION</scope>
</reference>
<keyword evidence="7 10" id="KW-1133">Transmembrane helix</keyword>
<dbReference type="FunFam" id="3.40.50.2000:FF:000081">
    <property type="entry name" value="UDP-glucuronosyltransferase 2A2"/>
    <property type="match status" value="1"/>
</dbReference>
<evidence type="ECO:0000256" key="5">
    <source>
        <dbReference type="ARBA" id="ARBA00022679"/>
    </source>
</evidence>
<dbReference type="Pfam" id="PF00201">
    <property type="entry name" value="UDPGT"/>
    <property type="match status" value="1"/>
</dbReference>
<dbReference type="PANTHER" id="PTHR48043">
    <property type="entry name" value="EG:EG0003.4 PROTEIN-RELATED"/>
    <property type="match status" value="1"/>
</dbReference>
<dbReference type="PROSITE" id="PS00375">
    <property type="entry name" value="UDPGT"/>
    <property type="match status" value="1"/>
</dbReference>
<keyword evidence="8 10" id="KW-0472">Membrane</keyword>
<dbReference type="GeneTree" id="ENSGT00940000153212"/>
<reference evidence="11" key="1">
    <citation type="submission" date="2021-06" db="EMBL/GenBank/DDBJ databases">
        <authorList>
            <consortium name="Wellcome Sanger Institute Data Sharing"/>
        </authorList>
    </citation>
    <scope>NUCLEOTIDE SEQUENCE [LARGE SCALE GENOMIC DNA]</scope>
</reference>
<dbReference type="FunFam" id="3.40.50.2000:FF:000001">
    <property type="entry name" value="UDP-glucuronosyltransferase"/>
    <property type="match status" value="1"/>
</dbReference>